<dbReference type="SUPFAM" id="SSF51726">
    <property type="entry name" value="UROD/MetE-like"/>
    <property type="match status" value="1"/>
</dbReference>
<dbReference type="EMBL" id="OY726395">
    <property type="protein sequence ID" value="CAJ1583537.1"/>
    <property type="molecule type" value="Genomic_DNA"/>
</dbReference>
<sequence>MNGPNPFVPVLDEVAARITRTAPCWRTDPMQWAYCLREAVGLVAPDWVLANYDPSTEVDAITDTASESAAVLDVEVAESPILVSALELTSVLTKLYPRHPVAASVTGPATLSLRLAERFSTPSEQLPDLVADVGDLLGALVADYVTAGANRILVWEPVALDGVFPADRLDDLADAHAPLLRRLDTMGVPAVLCGAERLPERGYRHHAVAGRGLAPAARFGAEPFLELWQELCRGHDGPIITDGPIPGDCDLSLLSAR</sequence>
<dbReference type="RefSeq" id="WP_316510082.1">
    <property type="nucleotide sequence ID" value="NZ_OY726395.1"/>
</dbReference>
<evidence type="ECO:0000313" key="1">
    <source>
        <dbReference type="EMBL" id="CAJ1583537.1"/>
    </source>
</evidence>
<evidence type="ECO:0008006" key="3">
    <source>
        <dbReference type="Google" id="ProtNLM"/>
    </source>
</evidence>
<keyword evidence="2" id="KW-1185">Reference proteome</keyword>
<dbReference type="Gene3D" id="3.20.20.210">
    <property type="match status" value="1"/>
</dbReference>
<evidence type="ECO:0000313" key="2">
    <source>
        <dbReference type="Proteomes" id="UP001190466"/>
    </source>
</evidence>
<dbReference type="InterPro" id="IPR038071">
    <property type="entry name" value="UROD/MetE-like_sf"/>
</dbReference>
<proteinExistence type="predicted"/>
<reference evidence="1 2" key="1">
    <citation type="submission" date="2023-08" db="EMBL/GenBank/DDBJ databases">
        <authorList>
            <person name="Folkvardsen B D."/>
            <person name="Norman A."/>
        </authorList>
    </citation>
    <scope>NUCLEOTIDE SEQUENCE [LARGE SCALE GENOMIC DNA]</scope>
    <source>
        <strain evidence="1 2">Mu0050</strain>
    </source>
</reference>
<gene>
    <name evidence="1" type="ORF">MU0050_002671</name>
</gene>
<dbReference type="Proteomes" id="UP001190466">
    <property type="component" value="Chromosome"/>
</dbReference>
<protein>
    <recommendedName>
        <fullName evidence="3">Uroporphyrinogen decarboxylase (URO-D) domain-containing protein</fullName>
    </recommendedName>
</protein>
<organism evidence="1 2">
    <name type="scientific">[Mycobacterium] wendilense</name>
    <dbReference type="NCBI Taxonomy" id="3064284"/>
    <lineage>
        <taxon>Bacteria</taxon>
        <taxon>Bacillati</taxon>
        <taxon>Actinomycetota</taxon>
        <taxon>Actinomycetes</taxon>
        <taxon>Mycobacteriales</taxon>
        <taxon>Mycobacteriaceae</taxon>
        <taxon>Mycolicibacter</taxon>
    </lineage>
</organism>
<name>A0ABN9NZQ0_9MYCO</name>
<accession>A0ABN9NZQ0</accession>